<evidence type="ECO:0000313" key="1">
    <source>
        <dbReference type="EMBL" id="TYK43186.1"/>
    </source>
</evidence>
<organism evidence="1 2">
    <name type="scientific">Actinomadura decatromicini</name>
    <dbReference type="NCBI Taxonomy" id="2604572"/>
    <lineage>
        <taxon>Bacteria</taxon>
        <taxon>Bacillati</taxon>
        <taxon>Actinomycetota</taxon>
        <taxon>Actinomycetes</taxon>
        <taxon>Streptosporangiales</taxon>
        <taxon>Thermomonosporaceae</taxon>
        <taxon>Actinomadura</taxon>
    </lineage>
</organism>
<protein>
    <submittedName>
        <fullName evidence="1">Uncharacterized protein</fullName>
    </submittedName>
</protein>
<comment type="caution">
    <text evidence="1">The sequence shown here is derived from an EMBL/GenBank/DDBJ whole genome shotgun (WGS) entry which is preliminary data.</text>
</comment>
<proteinExistence type="predicted"/>
<gene>
    <name evidence="1" type="ORF">FXF68_38835</name>
</gene>
<dbReference type="EMBL" id="VSRQ01000012">
    <property type="protein sequence ID" value="TYK43186.1"/>
    <property type="molecule type" value="Genomic_DNA"/>
</dbReference>
<dbReference type="AlphaFoldDB" id="A0A5D3F5W2"/>
<dbReference type="Proteomes" id="UP000323505">
    <property type="component" value="Unassembled WGS sequence"/>
</dbReference>
<reference evidence="1 2" key="1">
    <citation type="submission" date="2019-08" db="EMBL/GenBank/DDBJ databases">
        <title>Actinomadura sp. nov. CYP1-5 isolated from mountain soil.</title>
        <authorList>
            <person name="Songsumanus A."/>
            <person name="Kuncharoen N."/>
            <person name="Kudo T."/>
            <person name="Yuki M."/>
            <person name="Igarashi Y."/>
            <person name="Tanasupawat S."/>
        </authorList>
    </citation>
    <scope>NUCLEOTIDE SEQUENCE [LARGE SCALE GENOMIC DNA]</scope>
    <source>
        <strain evidence="1 2">CYP1-5</strain>
    </source>
</reference>
<name>A0A5D3F5W2_9ACTN</name>
<dbReference type="RefSeq" id="WP_148767830.1">
    <property type="nucleotide sequence ID" value="NZ_VSRQ01000012.1"/>
</dbReference>
<evidence type="ECO:0000313" key="2">
    <source>
        <dbReference type="Proteomes" id="UP000323505"/>
    </source>
</evidence>
<accession>A0A5D3F5W2</accession>
<sequence length="94" mass="10595">MTDGRGDHGMGIDKFRKDDFIDETDPLPAVGPPRGRWAEPYQARENGLWTVHLRNPKSIRKRDSRLVATLTAGDLFTLGGLMAEQDALARECEW</sequence>
<keyword evidence="2" id="KW-1185">Reference proteome</keyword>